<comment type="caution">
    <text evidence="1">The sequence shown here is derived from an EMBL/GenBank/DDBJ whole genome shotgun (WGS) entry which is preliminary data.</text>
</comment>
<protein>
    <submittedName>
        <fullName evidence="1">Uncharacterized protein</fullName>
    </submittedName>
</protein>
<reference evidence="1 2" key="1">
    <citation type="journal article" date="2020" name="bioRxiv">
        <title>Sequence and annotation of 42 cannabis genomes reveals extensive copy number variation in cannabinoid synthesis and pathogen resistance genes.</title>
        <authorList>
            <person name="Mckernan K.J."/>
            <person name="Helbert Y."/>
            <person name="Kane L.T."/>
            <person name="Ebling H."/>
            <person name="Zhang L."/>
            <person name="Liu B."/>
            <person name="Eaton Z."/>
            <person name="Mclaughlin S."/>
            <person name="Kingan S."/>
            <person name="Baybayan P."/>
            <person name="Concepcion G."/>
            <person name="Jordan M."/>
            <person name="Riva A."/>
            <person name="Barbazuk W."/>
            <person name="Harkins T."/>
        </authorList>
    </citation>
    <scope>NUCLEOTIDE SEQUENCE [LARGE SCALE GENOMIC DNA]</scope>
    <source>
        <strain evidence="2">cv. Jamaican Lion 4</strain>
        <tissue evidence="1">Leaf</tissue>
    </source>
</reference>
<accession>A0A7J6H4J3</accession>
<evidence type="ECO:0000313" key="2">
    <source>
        <dbReference type="Proteomes" id="UP000583929"/>
    </source>
</evidence>
<dbReference type="Proteomes" id="UP000583929">
    <property type="component" value="Unassembled WGS sequence"/>
</dbReference>
<evidence type="ECO:0000313" key="1">
    <source>
        <dbReference type="EMBL" id="KAF4390147.1"/>
    </source>
</evidence>
<dbReference type="EMBL" id="JAATIQ010000064">
    <property type="protein sequence ID" value="KAF4390147.1"/>
    <property type="molecule type" value="Genomic_DNA"/>
</dbReference>
<name>A0A7J6H4J3_CANSA</name>
<organism evidence="1 2">
    <name type="scientific">Cannabis sativa</name>
    <name type="common">Hemp</name>
    <name type="synonym">Marijuana</name>
    <dbReference type="NCBI Taxonomy" id="3483"/>
    <lineage>
        <taxon>Eukaryota</taxon>
        <taxon>Viridiplantae</taxon>
        <taxon>Streptophyta</taxon>
        <taxon>Embryophyta</taxon>
        <taxon>Tracheophyta</taxon>
        <taxon>Spermatophyta</taxon>
        <taxon>Magnoliopsida</taxon>
        <taxon>eudicotyledons</taxon>
        <taxon>Gunneridae</taxon>
        <taxon>Pentapetalae</taxon>
        <taxon>rosids</taxon>
        <taxon>fabids</taxon>
        <taxon>Rosales</taxon>
        <taxon>Cannabaceae</taxon>
        <taxon>Cannabis</taxon>
    </lineage>
</organism>
<keyword evidence="2" id="KW-1185">Reference proteome</keyword>
<gene>
    <name evidence="1" type="ORF">G4B88_005065</name>
</gene>
<dbReference type="AlphaFoldDB" id="A0A7J6H4J3"/>
<proteinExistence type="predicted"/>
<sequence>MRYISTAFAYPPQGAAVPAYGPWMRVELAVYSYFNTRNQLDFFREDATRNSTPNLNVGRKDTVLRVLKITQVNGDEKHLGNPFIFKRRRVADYKRLKDSLMSKLDGWKMKLLSYAGSSKLHPPALPPLSALSFNISSSSMA</sequence>